<feature type="compositionally biased region" description="Basic and acidic residues" evidence="1">
    <location>
        <begin position="181"/>
        <end position="194"/>
    </location>
</feature>
<proteinExistence type="predicted"/>
<organism evidence="2">
    <name type="scientific">Brassica napus</name>
    <name type="common">Rape</name>
    <dbReference type="NCBI Taxonomy" id="3708"/>
    <lineage>
        <taxon>Eukaryota</taxon>
        <taxon>Viridiplantae</taxon>
        <taxon>Streptophyta</taxon>
        <taxon>Embryophyta</taxon>
        <taxon>Tracheophyta</taxon>
        <taxon>Spermatophyta</taxon>
        <taxon>Magnoliopsida</taxon>
        <taxon>eudicotyledons</taxon>
        <taxon>Gunneridae</taxon>
        <taxon>Pentapetalae</taxon>
        <taxon>rosids</taxon>
        <taxon>malvids</taxon>
        <taxon>Brassicales</taxon>
        <taxon>Brassicaceae</taxon>
        <taxon>Brassiceae</taxon>
        <taxon>Brassica</taxon>
    </lineage>
</organism>
<sequence length="497" mass="55807">MRVHVNGLLPLITTSVVEFPNGDEVNTTLVYERLDKHCTKCLRLDHELKECLVARAEAKELKAAQEISRDQTASKPCYESESIRGYSMVRENEAHPKRNQDHKPPSFRFSAPAREVENEIRNSSVSRGLPHHRVHKNQPLNWQDRTSSRRSQFTKERSRHHEERFHRARGDNLPGPPSKSYYREIQRTVMEPRDTGSSASKSTHDNRGIPQRIEQVLHQKNSELEARRAEKEAQSIRSSHLQEKERRISPARPEGDRGQLEKAVLQVVRASLNLTTESQTPIAAISERRHVTQRLGATDGHNSGSAGRGSEFSSNSAKERTPVSQRLGPVQQPMLGSSERKVDASTSRSKERIPASHRLGEQGIPTSTTRTSDPQRLDPPLIMENSTFLPDKVPAKKRLGRPPGKAKKPASPSLTKDGLSKKRRVPAPKATNVRRKLGNEDSRTEGNTIKGKKRGESSRQAASDGRSRSSDNMPISNMIPKSTRRKADFRAPPDPIP</sequence>
<evidence type="ECO:0000313" key="2">
    <source>
        <dbReference type="EMBL" id="CAF2297288.1"/>
    </source>
</evidence>
<feature type="compositionally biased region" description="Polar residues" evidence="1">
    <location>
        <begin position="138"/>
        <end position="151"/>
    </location>
</feature>
<feature type="compositionally biased region" description="Basic and acidic residues" evidence="1">
    <location>
        <begin position="338"/>
        <end position="360"/>
    </location>
</feature>
<protein>
    <submittedName>
        <fullName evidence="2">(rape) hypothetical protein</fullName>
    </submittedName>
</protein>
<dbReference type="EMBL" id="HG994358">
    <property type="protein sequence ID" value="CAF2297288.1"/>
    <property type="molecule type" value="Genomic_DNA"/>
</dbReference>
<feature type="compositionally biased region" description="Basic residues" evidence="1">
    <location>
        <begin position="421"/>
        <end position="436"/>
    </location>
</feature>
<feature type="region of interest" description="Disordered" evidence="1">
    <location>
        <begin position="224"/>
        <end position="259"/>
    </location>
</feature>
<feature type="region of interest" description="Disordered" evidence="1">
    <location>
        <begin position="296"/>
        <end position="497"/>
    </location>
</feature>
<accession>A0A817AYE9</accession>
<dbReference type="AlphaFoldDB" id="A0A817AYE9"/>
<feature type="compositionally biased region" description="Basic and acidic residues" evidence="1">
    <location>
        <begin position="93"/>
        <end position="104"/>
    </location>
</feature>
<reference evidence="2" key="1">
    <citation type="submission" date="2021-01" db="EMBL/GenBank/DDBJ databases">
        <authorList>
            <consortium name="Genoscope - CEA"/>
            <person name="William W."/>
        </authorList>
    </citation>
    <scope>NUCLEOTIDE SEQUENCE</scope>
</reference>
<feature type="compositionally biased region" description="Polar residues" evidence="1">
    <location>
        <begin position="364"/>
        <end position="374"/>
    </location>
</feature>
<feature type="region of interest" description="Disordered" evidence="1">
    <location>
        <begin position="93"/>
        <end position="210"/>
    </location>
</feature>
<feature type="compositionally biased region" description="Polar residues" evidence="1">
    <location>
        <begin position="300"/>
        <end position="316"/>
    </location>
</feature>
<evidence type="ECO:0000256" key="1">
    <source>
        <dbReference type="SAM" id="MobiDB-lite"/>
    </source>
</evidence>
<dbReference type="Proteomes" id="UP001295469">
    <property type="component" value="Chromosome A04"/>
</dbReference>
<name>A0A817AYE9_BRANA</name>
<feature type="compositionally biased region" description="Basic residues" evidence="1">
    <location>
        <begin position="395"/>
        <end position="408"/>
    </location>
</feature>
<gene>
    <name evidence="2" type="ORF">DARMORV10_A04P30590.1</name>
</gene>
<feature type="compositionally biased region" description="Basic and acidic residues" evidence="1">
    <location>
        <begin position="153"/>
        <end position="170"/>
    </location>
</feature>